<dbReference type="PANTHER" id="PTHR46797:SF1">
    <property type="entry name" value="METHYLPHOSPHONATE SYNTHASE"/>
    <property type="match status" value="1"/>
</dbReference>
<protein>
    <submittedName>
        <fullName evidence="3">Helix-turn-helix domain-containing protein</fullName>
    </submittedName>
</protein>
<proteinExistence type="predicted"/>
<organism evidence="3 4">
    <name type="scientific">Pseudotabrizicola alkalilacus</name>
    <dbReference type="NCBI Taxonomy" id="2305252"/>
    <lineage>
        <taxon>Bacteria</taxon>
        <taxon>Pseudomonadati</taxon>
        <taxon>Pseudomonadota</taxon>
        <taxon>Alphaproteobacteria</taxon>
        <taxon>Rhodobacterales</taxon>
        <taxon>Paracoccaceae</taxon>
        <taxon>Pseudotabrizicola</taxon>
    </lineage>
</organism>
<evidence type="ECO:0000313" key="3">
    <source>
        <dbReference type="EMBL" id="RGP35717.1"/>
    </source>
</evidence>
<dbReference type="GO" id="GO:0005829">
    <property type="term" value="C:cytosol"/>
    <property type="evidence" value="ECO:0007669"/>
    <property type="project" value="TreeGrafter"/>
</dbReference>
<dbReference type="RefSeq" id="WP_118155544.1">
    <property type="nucleotide sequence ID" value="NZ_QWEY01000012.1"/>
</dbReference>
<dbReference type="InterPro" id="IPR050807">
    <property type="entry name" value="TransReg_Diox_bact_type"/>
</dbReference>
<dbReference type="GO" id="GO:0003677">
    <property type="term" value="F:DNA binding"/>
    <property type="evidence" value="ECO:0007669"/>
    <property type="project" value="UniProtKB-KW"/>
</dbReference>
<evidence type="ECO:0000313" key="4">
    <source>
        <dbReference type="Proteomes" id="UP000284547"/>
    </source>
</evidence>
<dbReference type="OrthoDB" id="7852540at2"/>
<evidence type="ECO:0000259" key="2">
    <source>
        <dbReference type="PROSITE" id="PS50943"/>
    </source>
</evidence>
<gene>
    <name evidence="3" type="ORF">D1012_18130</name>
</gene>
<name>A0A411YXU7_9RHOB</name>
<sequence>MSALPLIAQTRRSRGMTQADLAQIIQVSIPTVRALERGEGSLRLMGRAMQALDLGWGWVRQGEDAAALLAARRREKGLTQAALAQRAGCSRPTIIALERNLSGSVSILLSVLAALELRRALRTLDIRGKGGLIPATNAPMRDLVMTPAPLAGAIIAHYTDRFDGRILDPARGQASPYCKC</sequence>
<dbReference type="EMBL" id="QWEY01000012">
    <property type="protein sequence ID" value="RGP35717.1"/>
    <property type="molecule type" value="Genomic_DNA"/>
</dbReference>
<keyword evidence="4" id="KW-1185">Reference proteome</keyword>
<dbReference type="InterPro" id="IPR001387">
    <property type="entry name" value="Cro/C1-type_HTH"/>
</dbReference>
<keyword evidence="1" id="KW-0238">DNA-binding</keyword>
<dbReference type="SMART" id="SM00530">
    <property type="entry name" value="HTH_XRE"/>
    <property type="match status" value="2"/>
</dbReference>
<dbReference type="PANTHER" id="PTHR46797">
    <property type="entry name" value="HTH-TYPE TRANSCRIPTIONAL REGULATOR"/>
    <property type="match status" value="1"/>
</dbReference>
<feature type="domain" description="HTH cro/C1-type" evidence="2">
    <location>
        <begin position="7"/>
        <end position="59"/>
    </location>
</feature>
<dbReference type="Proteomes" id="UP000284547">
    <property type="component" value="Unassembled WGS sequence"/>
</dbReference>
<dbReference type="InterPro" id="IPR010982">
    <property type="entry name" value="Lambda_DNA-bd_dom_sf"/>
</dbReference>
<dbReference type="Gene3D" id="1.10.260.40">
    <property type="entry name" value="lambda repressor-like DNA-binding domains"/>
    <property type="match status" value="2"/>
</dbReference>
<dbReference type="SUPFAM" id="SSF47413">
    <property type="entry name" value="lambda repressor-like DNA-binding domains"/>
    <property type="match status" value="2"/>
</dbReference>
<dbReference type="AlphaFoldDB" id="A0A411YXU7"/>
<dbReference type="CDD" id="cd00093">
    <property type="entry name" value="HTH_XRE"/>
    <property type="match status" value="2"/>
</dbReference>
<feature type="domain" description="HTH cro/C1-type" evidence="2">
    <location>
        <begin position="69"/>
        <end position="122"/>
    </location>
</feature>
<evidence type="ECO:0000256" key="1">
    <source>
        <dbReference type="ARBA" id="ARBA00023125"/>
    </source>
</evidence>
<reference evidence="3 4" key="1">
    <citation type="submission" date="2018-08" db="EMBL/GenBank/DDBJ databases">
        <title>Flavobacterium tibetense sp. nov., isolated from a wetland YonghuCo on Tibetan Plateau.</title>
        <authorList>
            <person name="Phurbu D."/>
            <person name="Lu H."/>
            <person name="Xing P."/>
        </authorList>
    </citation>
    <scope>NUCLEOTIDE SEQUENCE [LARGE SCALE GENOMIC DNA]</scope>
    <source>
        <strain evidence="3 4">DJC</strain>
    </source>
</reference>
<dbReference type="GO" id="GO:0003700">
    <property type="term" value="F:DNA-binding transcription factor activity"/>
    <property type="evidence" value="ECO:0007669"/>
    <property type="project" value="TreeGrafter"/>
</dbReference>
<accession>A0A411YXU7</accession>
<dbReference type="PROSITE" id="PS50943">
    <property type="entry name" value="HTH_CROC1"/>
    <property type="match status" value="2"/>
</dbReference>
<dbReference type="Pfam" id="PF01381">
    <property type="entry name" value="HTH_3"/>
    <property type="match status" value="2"/>
</dbReference>
<comment type="caution">
    <text evidence="3">The sequence shown here is derived from an EMBL/GenBank/DDBJ whole genome shotgun (WGS) entry which is preliminary data.</text>
</comment>